<dbReference type="Proteomes" id="UP001153709">
    <property type="component" value="Chromosome 1"/>
</dbReference>
<evidence type="ECO:0000313" key="2">
    <source>
        <dbReference type="EMBL" id="CAG9826436.1"/>
    </source>
</evidence>
<organism evidence="2 3">
    <name type="scientific">Diabrotica balteata</name>
    <name type="common">Banded cucumber beetle</name>
    <dbReference type="NCBI Taxonomy" id="107213"/>
    <lineage>
        <taxon>Eukaryota</taxon>
        <taxon>Metazoa</taxon>
        <taxon>Ecdysozoa</taxon>
        <taxon>Arthropoda</taxon>
        <taxon>Hexapoda</taxon>
        <taxon>Insecta</taxon>
        <taxon>Pterygota</taxon>
        <taxon>Neoptera</taxon>
        <taxon>Endopterygota</taxon>
        <taxon>Coleoptera</taxon>
        <taxon>Polyphaga</taxon>
        <taxon>Cucujiformia</taxon>
        <taxon>Chrysomeloidea</taxon>
        <taxon>Chrysomelidae</taxon>
        <taxon>Galerucinae</taxon>
        <taxon>Diabroticina</taxon>
        <taxon>Diabroticites</taxon>
        <taxon>Diabrotica</taxon>
    </lineage>
</organism>
<sequence length="300" mass="33922">MIIFYRFFNLVMNVAIASLPRNRCSPSLIASTMREKDSFPRKMLVATGGHSSPKQAAIYPLSIRVPPGDEMPFDLSRNTKSPGPHMSPACNPAQSQEGEDQPLDLRVDRKKMSIVMARRQVEDENRNLVSPSFSVNSEKDDEGRHSVTDNKNLPKTFNQQLPNYPIVFPPQSIHPMMLEVMYRAQKAENLPRLSLPYPTSPTNFTDGRLMQPTQSPKQLPNFPIPFSKCLDHNNTYHEKATALERDKKDYLSDKDNFSSASSTTSDISNKEEEFDSKNKIPDESIDQDIETASDNNNNNT</sequence>
<protein>
    <submittedName>
        <fullName evidence="2">Uncharacterized protein</fullName>
    </submittedName>
</protein>
<gene>
    <name evidence="2" type="ORF">DIABBA_LOCUS552</name>
</gene>
<feature type="region of interest" description="Disordered" evidence="1">
    <location>
        <begin position="127"/>
        <end position="156"/>
    </location>
</feature>
<feature type="compositionally biased region" description="Basic and acidic residues" evidence="1">
    <location>
        <begin position="268"/>
        <end position="282"/>
    </location>
</feature>
<feature type="compositionally biased region" description="Polar residues" evidence="1">
    <location>
        <begin position="127"/>
        <end position="136"/>
    </location>
</feature>
<evidence type="ECO:0000256" key="1">
    <source>
        <dbReference type="SAM" id="MobiDB-lite"/>
    </source>
</evidence>
<feature type="region of interest" description="Disordered" evidence="1">
    <location>
        <begin position="252"/>
        <end position="300"/>
    </location>
</feature>
<name>A0A9N9X6C2_DIABA</name>
<dbReference type="AlphaFoldDB" id="A0A9N9X6C2"/>
<feature type="region of interest" description="Disordered" evidence="1">
    <location>
        <begin position="74"/>
        <end position="106"/>
    </location>
</feature>
<keyword evidence="3" id="KW-1185">Reference proteome</keyword>
<accession>A0A9N9X6C2</accession>
<feature type="compositionally biased region" description="Basic and acidic residues" evidence="1">
    <location>
        <begin position="137"/>
        <end position="148"/>
    </location>
</feature>
<reference evidence="2" key="1">
    <citation type="submission" date="2022-01" db="EMBL/GenBank/DDBJ databases">
        <authorList>
            <person name="King R."/>
        </authorList>
    </citation>
    <scope>NUCLEOTIDE SEQUENCE</scope>
</reference>
<dbReference type="OrthoDB" id="9368434at2759"/>
<proteinExistence type="predicted"/>
<dbReference type="EMBL" id="OU898276">
    <property type="protein sequence ID" value="CAG9826436.1"/>
    <property type="molecule type" value="Genomic_DNA"/>
</dbReference>
<evidence type="ECO:0000313" key="3">
    <source>
        <dbReference type="Proteomes" id="UP001153709"/>
    </source>
</evidence>
<feature type="compositionally biased region" description="Low complexity" evidence="1">
    <location>
        <begin position="258"/>
        <end position="267"/>
    </location>
</feature>